<dbReference type="KEGG" id="ani:ANIA_11564"/>
<sequence>MICLLLGTDTVRSGVRNLLVEKRQSPHSTAWRAAARI</sequence>
<dbReference type="RefSeq" id="XP_050467962.1">
    <property type="nucleotide sequence ID" value="XM_050611996.1"/>
</dbReference>
<dbReference type="AlphaFoldDB" id="C8VBF9"/>
<reference evidence="2" key="1">
    <citation type="journal article" date="2005" name="Nature">
        <title>Sequencing of Aspergillus nidulans and comparative analysis with A. fumigatus and A. oryzae.</title>
        <authorList>
            <person name="Galagan J.E."/>
            <person name="Calvo S.E."/>
            <person name="Cuomo C."/>
            <person name="Ma L.J."/>
            <person name="Wortman J.R."/>
            <person name="Batzoglou S."/>
            <person name="Lee S.I."/>
            <person name="Basturkmen M."/>
            <person name="Spevak C.C."/>
            <person name="Clutterbuck J."/>
            <person name="Kapitonov V."/>
            <person name="Jurka J."/>
            <person name="Scazzocchio C."/>
            <person name="Farman M."/>
            <person name="Butler J."/>
            <person name="Purcell S."/>
            <person name="Harris S."/>
            <person name="Braus G.H."/>
            <person name="Draht O."/>
            <person name="Busch S."/>
            <person name="D'Enfert C."/>
            <person name="Bouchier C."/>
            <person name="Goldman G.H."/>
            <person name="Bell-Pedersen D."/>
            <person name="Griffiths-Jones S."/>
            <person name="Doonan J.H."/>
            <person name="Yu J."/>
            <person name="Vienken K."/>
            <person name="Pain A."/>
            <person name="Freitag M."/>
            <person name="Selker E.U."/>
            <person name="Archer D.B."/>
            <person name="Penalva M.A."/>
            <person name="Oakley B.R."/>
            <person name="Momany M."/>
            <person name="Tanaka T."/>
            <person name="Kumagai T."/>
            <person name="Asai K."/>
            <person name="Machida M."/>
            <person name="Nierman W.C."/>
            <person name="Denning D.W."/>
            <person name="Caddick M."/>
            <person name="Hynes M."/>
            <person name="Paoletti M."/>
            <person name="Fischer R."/>
            <person name="Miller B."/>
            <person name="Dyer P."/>
            <person name="Sachs M.S."/>
            <person name="Osmani S.A."/>
            <person name="Birren B.W."/>
        </authorList>
    </citation>
    <scope>NUCLEOTIDE SEQUENCE [LARGE SCALE GENOMIC DNA]</scope>
    <source>
        <strain evidence="2">FGSC A4 / ATCC 38163 / CBS 112.46 / NRRL 194 / M139</strain>
    </source>
</reference>
<dbReference type="Proteomes" id="UP000000560">
    <property type="component" value="Chromosome IV"/>
</dbReference>
<protein>
    <submittedName>
        <fullName evidence="1">Uncharacterized protein</fullName>
    </submittedName>
</protein>
<reference evidence="2" key="2">
    <citation type="journal article" date="2009" name="Fungal Genet. Biol.">
        <title>The 2008 update of the Aspergillus nidulans genome annotation: a community effort.</title>
        <authorList>
            <person name="Wortman J.R."/>
            <person name="Gilsenan J.M."/>
            <person name="Joardar V."/>
            <person name="Deegan J."/>
            <person name="Clutterbuck J."/>
            <person name="Andersen M.R."/>
            <person name="Archer D."/>
            <person name="Bencina M."/>
            <person name="Braus G."/>
            <person name="Coutinho P."/>
            <person name="von Dohren H."/>
            <person name="Doonan J."/>
            <person name="Driessen A.J."/>
            <person name="Durek P."/>
            <person name="Espeso E."/>
            <person name="Fekete E."/>
            <person name="Flipphi M."/>
            <person name="Estrada C.G."/>
            <person name="Geysens S."/>
            <person name="Goldman G."/>
            <person name="de Groot P.W."/>
            <person name="Hansen K."/>
            <person name="Harris S.D."/>
            <person name="Heinekamp T."/>
            <person name="Helmstaedt K."/>
            <person name="Henrissat B."/>
            <person name="Hofmann G."/>
            <person name="Homan T."/>
            <person name="Horio T."/>
            <person name="Horiuchi H."/>
            <person name="James S."/>
            <person name="Jones M."/>
            <person name="Karaffa L."/>
            <person name="Karanyi Z."/>
            <person name="Kato M."/>
            <person name="Keller N."/>
            <person name="Kelly D.E."/>
            <person name="Kiel J.A."/>
            <person name="Kim J.M."/>
            <person name="van der Klei I.J."/>
            <person name="Klis F.M."/>
            <person name="Kovalchuk A."/>
            <person name="Krasevec N."/>
            <person name="Kubicek C.P."/>
            <person name="Liu B."/>
            <person name="Maccabe A."/>
            <person name="Meyer V."/>
            <person name="Mirabito P."/>
            <person name="Miskei M."/>
            <person name="Mos M."/>
            <person name="Mullins J."/>
            <person name="Nelson D.R."/>
            <person name="Nielsen J."/>
            <person name="Oakley B.R."/>
            <person name="Osmani S.A."/>
            <person name="Pakula T."/>
            <person name="Paszewski A."/>
            <person name="Paulsen I."/>
            <person name="Pilsyk S."/>
            <person name="Pocsi I."/>
            <person name="Punt P.J."/>
            <person name="Ram A.F."/>
            <person name="Ren Q."/>
            <person name="Robellet X."/>
            <person name="Robson G."/>
            <person name="Seiboth B."/>
            <person name="van Solingen P."/>
            <person name="Specht T."/>
            <person name="Sun J."/>
            <person name="Taheri-Talesh N."/>
            <person name="Takeshita N."/>
            <person name="Ussery D."/>
            <person name="vanKuyk P.A."/>
            <person name="Visser H."/>
            <person name="van de Vondervoort P.J."/>
            <person name="de Vries R.P."/>
            <person name="Walton J."/>
            <person name="Xiang X."/>
            <person name="Xiong Y."/>
            <person name="Zeng A.P."/>
            <person name="Brandt B.W."/>
            <person name="Cornell M.J."/>
            <person name="van den Hondel C.A."/>
            <person name="Visser J."/>
            <person name="Oliver S.G."/>
            <person name="Turner G."/>
        </authorList>
    </citation>
    <scope>GENOME REANNOTATION</scope>
    <source>
        <strain evidence="2">FGSC A4 / ATCC 38163 / CBS 112.46 / NRRL 194 / M139</strain>
    </source>
</reference>
<dbReference type="HOGENOM" id="CLU_3351065_0_0_1"/>
<keyword evidence="2" id="KW-1185">Reference proteome</keyword>
<evidence type="ECO:0000313" key="1">
    <source>
        <dbReference type="EMBL" id="CBF79467.1"/>
    </source>
</evidence>
<dbReference type="EMBL" id="BN001304">
    <property type="protein sequence ID" value="CBF79467.1"/>
    <property type="molecule type" value="Genomic_DNA"/>
</dbReference>
<gene>
    <name evidence="1" type="ORF">ANIA_11564</name>
</gene>
<dbReference type="GeneID" id="74897132"/>
<name>C8VBF9_EMENI</name>
<organism evidence="1 2">
    <name type="scientific">Emericella nidulans (strain FGSC A4 / ATCC 38163 / CBS 112.46 / NRRL 194 / M139)</name>
    <name type="common">Aspergillus nidulans</name>
    <dbReference type="NCBI Taxonomy" id="227321"/>
    <lineage>
        <taxon>Eukaryota</taxon>
        <taxon>Fungi</taxon>
        <taxon>Dikarya</taxon>
        <taxon>Ascomycota</taxon>
        <taxon>Pezizomycotina</taxon>
        <taxon>Eurotiomycetes</taxon>
        <taxon>Eurotiomycetidae</taxon>
        <taxon>Eurotiales</taxon>
        <taxon>Aspergillaceae</taxon>
        <taxon>Aspergillus</taxon>
        <taxon>Aspergillus subgen. Nidulantes</taxon>
    </lineage>
</organism>
<proteinExistence type="predicted"/>
<accession>C8VBF9</accession>
<evidence type="ECO:0000313" key="2">
    <source>
        <dbReference type="Proteomes" id="UP000000560"/>
    </source>
</evidence>
<dbReference type="InParanoid" id="C8VBF9"/>